<evidence type="ECO:0000313" key="2">
    <source>
        <dbReference type="EMBL" id="KAF7342745.1"/>
    </source>
</evidence>
<dbReference type="EMBL" id="JACAZH010000024">
    <property type="protein sequence ID" value="KAF7342745.1"/>
    <property type="molecule type" value="Genomic_DNA"/>
</dbReference>
<reference evidence="2" key="1">
    <citation type="submission" date="2020-05" db="EMBL/GenBank/DDBJ databases">
        <title>Mycena genomes resolve the evolution of fungal bioluminescence.</title>
        <authorList>
            <person name="Tsai I.J."/>
        </authorList>
    </citation>
    <scope>NUCLEOTIDE SEQUENCE</scope>
    <source>
        <strain evidence="2">160909Yilan</strain>
    </source>
</reference>
<gene>
    <name evidence="2" type="ORF">MSAN_01989700</name>
</gene>
<organism evidence="2 3">
    <name type="scientific">Mycena sanguinolenta</name>
    <dbReference type="NCBI Taxonomy" id="230812"/>
    <lineage>
        <taxon>Eukaryota</taxon>
        <taxon>Fungi</taxon>
        <taxon>Dikarya</taxon>
        <taxon>Basidiomycota</taxon>
        <taxon>Agaricomycotina</taxon>
        <taxon>Agaricomycetes</taxon>
        <taxon>Agaricomycetidae</taxon>
        <taxon>Agaricales</taxon>
        <taxon>Marasmiineae</taxon>
        <taxon>Mycenaceae</taxon>
        <taxon>Mycena</taxon>
    </lineage>
</organism>
<accession>A0A8H7CM38</accession>
<evidence type="ECO:0000256" key="1">
    <source>
        <dbReference type="SAM" id="MobiDB-lite"/>
    </source>
</evidence>
<dbReference type="Proteomes" id="UP000623467">
    <property type="component" value="Unassembled WGS sequence"/>
</dbReference>
<evidence type="ECO:0000313" key="3">
    <source>
        <dbReference type="Proteomes" id="UP000623467"/>
    </source>
</evidence>
<dbReference type="AlphaFoldDB" id="A0A8H7CM38"/>
<keyword evidence="3" id="KW-1185">Reference proteome</keyword>
<feature type="compositionally biased region" description="Basic and acidic residues" evidence="1">
    <location>
        <begin position="7"/>
        <end position="19"/>
    </location>
</feature>
<sequence>MASASIRLRESRPELRKEGTSQIGDVHVPLTLFDNDDADICGLGLRLDDATYSMREALRLQQVWILLPESKDAQKSRELGTSSWLAGILSSAITRLDLCTCNLRLAAPLTRGSPHRRPLYPPRRRTNAPHTRLDIMIDSAHAPSPPSSCRCAATARRPPATARLSFVVVIDARCRCHVSDCDSPSVR</sequence>
<protein>
    <submittedName>
        <fullName evidence="2">Uncharacterized protein</fullName>
    </submittedName>
</protein>
<feature type="region of interest" description="Disordered" evidence="1">
    <location>
        <begin position="1"/>
        <end position="20"/>
    </location>
</feature>
<comment type="caution">
    <text evidence="2">The sequence shown here is derived from an EMBL/GenBank/DDBJ whole genome shotgun (WGS) entry which is preliminary data.</text>
</comment>
<name>A0A8H7CM38_9AGAR</name>
<proteinExistence type="predicted"/>